<dbReference type="PROSITE" id="PS00211">
    <property type="entry name" value="ABC_TRANSPORTER_1"/>
    <property type="match status" value="1"/>
</dbReference>
<dbReference type="RefSeq" id="WP_220165073.1">
    <property type="nucleotide sequence ID" value="NZ_JAIBOA010000004.1"/>
</dbReference>
<feature type="domain" description="ABC transmembrane type-1" evidence="7">
    <location>
        <begin position="22"/>
        <end position="302"/>
    </location>
</feature>
<evidence type="ECO:0000313" key="8">
    <source>
        <dbReference type="EMBL" id="MBW8482519.1"/>
    </source>
</evidence>
<organism evidence="8 9">
    <name type="scientific">Actinomadura parmotrematis</name>
    <dbReference type="NCBI Taxonomy" id="2864039"/>
    <lineage>
        <taxon>Bacteria</taxon>
        <taxon>Bacillati</taxon>
        <taxon>Actinomycetota</taxon>
        <taxon>Actinomycetes</taxon>
        <taxon>Streptosporangiales</taxon>
        <taxon>Thermomonosporaceae</taxon>
        <taxon>Actinomadura</taxon>
    </lineage>
</organism>
<dbReference type="InterPro" id="IPR003439">
    <property type="entry name" value="ABC_transporter-like_ATP-bd"/>
</dbReference>
<evidence type="ECO:0000256" key="2">
    <source>
        <dbReference type="ARBA" id="ARBA00022692"/>
    </source>
</evidence>
<dbReference type="EMBL" id="JAIBOA010000004">
    <property type="protein sequence ID" value="MBW8482519.1"/>
    <property type="molecule type" value="Genomic_DNA"/>
</dbReference>
<dbReference type="InterPro" id="IPR039421">
    <property type="entry name" value="Type_1_exporter"/>
</dbReference>
<feature type="transmembrane region" description="Helical" evidence="5">
    <location>
        <begin position="245"/>
        <end position="267"/>
    </location>
</feature>
<evidence type="ECO:0000259" key="6">
    <source>
        <dbReference type="PROSITE" id="PS50893"/>
    </source>
</evidence>
<evidence type="ECO:0000259" key="7">
    <source>
        <dbReference type="PROSITE" id="PS50929"/>
    </source>
</evidence>
<dbReference type="Pfam" id="PF00005">
    <property type="entry name" value="ABC_tran"/>
    <property type="match status" value="1"/>
</dbReference>
<keyword evidence="9" id="KW-1185">Reference proteome</keyword>
<keyword evidence="2 5" id="KW-0812">Transmembrane</keyword>
<keyword evidence="8" id="KW-0547">Nucleotide-binding</keyword>
<dbReference type="Gene3D" id="1.20.1560.10">
    <property type="entry name" value="ABC transporter type 1, transmembrane domain"/>
    <property type="match status" value="1"/>
</dbReference>
<name>A0ABS7FQ26_9ACTN</name>
<dbReference type="InterPro" id="IPR036640">
    <property type="entry name" value="ABC1_TM_sf"/>
</dbReference>
<keyword evidence="4 5" id="KW-0472">Membrane</keyword>
<dbReference type="PROSITE" id="PS50893">
    <property type="entry name" value="ABC_TRANSPORTER_2"/>
    <property type="match status" value="1"/>
</dbReference>
<dbReference type="InterPro" id="IPR011527">
    <property type="entry name" value="ABC1_TM_dom"/>
</dbReference>
<feature type="domain" description="ABC transporter" evidence="6">
    <location>
        <begin position="335"/>
        <end position="551"/>
    </location>
</feature>
<keyword evidence="3 5" id="KW-1133">Transmembrane helix</keyword>
<protein>
    <submittedName>
        <fullName evidence="8">ABC transporter ATP-binding protein/permease</fullName>
    </submittedName>
</protein>
<dbReference type="CDD" id="cd07346">
    <property type="entry name" value="ABC_6TM_exporters"/>
    <property type="match status" value="1"/>
</dbReference>
<dbReference type="Proteomes" id="UP000774570">
    <property type="component" value="Unassembled WGS sequence"/>
</dbReference>
<gene>
    <name evidence="8" type="ORF">K1Y72_09100</name>
</gene>
<evidence type="ECO:0000256" key="4">
    <source>
        <dbReference type="ARBA" id="ARBA00023136"/>
    </source>
</evidence>
<dbReference type="InterPro" id="IPR017871">
    <property type="entry name" value="ABC_transporter-like_CS"/>
</dbReference>
<evidence type="ECO:0000256" key="3">
    <source>
        <dbReference type="ARBA" id="ARBA00022989"/>
    </source>
</evidence>
<dbReference type="Pfam" id="PF00664">
    <property type="entry name" value="ABC_membrane"/>
    <property type="match status" value="1"/>
</dbReference>
<feature type="transmembrane region" description="Helical" evidence="5">
    <location>
        <begin position="57"/>
        <end position="75"/>
    </location>
</feature>
<accession>A0ABS7FQ26</accession>
<evidence type="ECO:0000256" key="5">
    <source>
        <dbReference type="SAM" id="Phobius"/>
    </source>
</evidence>
<reference evidence="8 9" key="1">
    <citation type="submission" date="2021-07" db="EMBL/GenBank/DDBJ databases">
        <title>Actinomadura sp. PM05-2 isolated from lichen.</title>
        <authorList>
            <person name="Somphong A."/>
            <person name="Phongsopitanun W."/>
            <person name="Tanasupawat S."/>
            <person name="Peongsungnone V."/>
        </authorList>
    </citation>
    <scope>NUCLEOTIDE SEQUENCE [LARGE SCALE GENOMIC DNA]</scope>
    <source>
        <strain evidence="8 9">PM05-2</strain>
    </source>
</reference>
<dbReference type="SUPFAM" id="SSF52540">
    <property type="entry name" value="P-loop containing nucleoside triphosphate hydrolases"/>
    <property type="match status" value="1"/>
</dbReference>
<dbReference type="GO" id="GO:0005524">
    <property type="term" value="F:ATP binding"/>
    <property type="evidence" value="ECO:0007669"/>
    <property type="project" value="UniProtKB-KW"/>
</dbReference>
<feature type="transmembrane region" description="Helical" evidence="5">
    <location>
        <begin position="159"/>
        <end position="177"/>
    </location>
</feature>
<dbReference type="PANTHER" id="PTHR43394:SF1">
    <property type="entry name" value="ATP-BINDING CASSETTE SUB-FAMILY B MEMBER 10, MITOCHONDRIAL"/>
    <property type="match status" value="1"/>
</dbReference>
<feature type="transmembrane region" description="Helical" evidence="5">
    <location>
        <begin position="130"/>
        <end position="153"/>
    </location>
</feature>
<keyword evidence="8" id="KW-0067">ATP-binding</keyword>
<dbReference type="SUPFAM" id="SSF90123">
    <property type="entry name" value="ABC transporter transmembrane region"/>
    <property type="match status" value="1"/>
</dbReference>
<comment type="caution">
    <text evidence="8">The sequence shown here is derived from an EMBL/GenBank/DDBJ whole genome shotgun (WGS) entry which is preliminary data.</text>
</comment>
<dbReference type="Gene3D" id="3.40.50.300">
    <property type="entry name" value="P-loop containing nucleotide triphosphate hydrolases"/>
    <property type="match status" value="1"/>
</dbReference>
<proteinExistence type="predicted"/>
<evidence type="ECO:0000256" key="1">
    <source>
        <dbReference type="ARBA" id="ARBA00004651"/>
    </source>
</evidence>
<sequence>MEAAGREVLRGAVRGQWRDLTVASALASAHQVGETLVPVLIGVTIDRAVGAGDGRALLLWLGALAAVYLALSWGYRWGAYRGERAAARAARDLRTALVTRVLDPRGGAEDGRLPGALAGIATEDARRVGYVNVAIMAGAAALVAIGLGTVLLLRMSVPLGLVVLLGTPPLLWAGHLLSRPLERRSAAERERSAHASAVAADLARGLRVLKGIGAEGAAARRYRATSGGALAATLRATRAEAGQEGAVLALTGVFIAVVALVGGRLAAAGELTLGQLVAAVGLALLLLGPFSVLAWVNAQLAQGRASAARVGAVLAAPAAVQGGDAPLPQPVGGAVRLRGVTYGPLRGLDLDVPAGQIVGVVAGGADAAALLDLLGRTADPAEGDVELDGTPLRGLHPAAVRAAVLVAAHEADLFAGTVAADVAAAARGADTGPALRAAGADGLDGATGDGGGALSGGQRQRVALARALAADAPVLVLHDPTTAVDAVTEARVAAGVRALRAGRTTVLVATSPALLAITDRVVLVEDGRVAADSSHADLARGHDGYRTAVLS</sequence>
<evidence type="ECO:0000313" key="9">
    <source>
        <dbReference type="Proteomes" id="UP000774570"/>
    </source>
</evidence>
<dbReference type="PROSITE" id="PS50929">
    <property type="entry name" value="ABC_TM1F"/>
    <property type="match status" value="1"/>
</dbReference>
<feature type="transmembrane region" description="Helical" evidence="5">
    <location>
        <begin position="273"/>
        <end position="296"/>
    </location>
</feature>
<dbReference type="InterPro" id="IPR027417">
    <property type="entry name" value="P-loop_NTPase"/>
</dbReference>
<dbReference type="PANTHER" id="PTHR43394">
    <property type="entry name" value="ATP-DEPENDENT PERMEASE MDL1, MITOCHONDRIAL"/>
    <property type="match status" value="1"/>
</dbReference>
<comment type="subcellular location">
    <subcellularLocation>
        <location evidence="1">Cell membrane</location>
        <topology evidence="1">Multi-pass membrane protein</topology>
    </subcellularLocation>
</comment>